<dbReference type="FunFam" id="3.40.50.300:FF:000426">
    <property type="entry name" value="Ferrous iron transport protein B"/>
    <property type="match status" value="1"/>
</dbReference>
<evidence type="ECO:0000256" key="10">
    <source>
        <dbReference type="ARBA" id="ARBA00023004"/>
    </source>
</evidence>
<comment type="caution">
    <text evidence="18">The sequence shown here is derived from an EMBL/GenBank/DDBJ whole genome shotgun (WGS) entry which is preliminary data.</text>
</comment>
<comment type="similarity">
    <text evidence="17">Belongs to the TRAFAC class TrmE-Era-EngA-EngB-Septin-like GTPase superfamily. FeoB GTPase (TC 9.A.8) family.</text>
</comment>
<feature type="binding site" evidence="16">
    <location>
        <position position="24"/>
    </location>
    <ligand>
        <name>Mg(2+)</name>
        <dbReference type="ChEBI" id="CHEBI:18420"/>
        <label>2</label>
    </ligand>
</feature>
<dbReference type="InterPro" id="IPR027417">
    <property type="entry name" value="P-loop_NTPase"/>
</dbReference>
<dbReference type="OrthoDB" id="9809127at2"/>
<dbReference type="Pfam" id="PF02421">
    <property type="entry name" value="FeoB_N"/>
    <property type="match status" value="1"/>
</dbReference>
<evidence type="ECO:0000256" key="15">
    <source>
        <dbReference type="PIRSR" id="PIRSR603373-1"/>
    </source>
</evidence>
<feature type="binding site" evidence="16">
    <location>
        <position position="25"/>
    </location>
    <ligand>
        <name>Mg(2+)</name>
        <dbReference type="ChEBI" id="CHEBI:18420"/>
        <label>2</label>
    </ligand>
</feature>
<evidence type="ECO:0000256" key="4">
    <source>
        <dbReference type="ARBA" id="ARBA00022475"/>
    </source>
</evidence>
<dbReference type="GO" id="GO:0015093">
    <property type="term" value="F:ferrous iron transmembrane transporter activity"/>
    <property type="evidence" value="ECO:0007669"/>
    <property type="project" value="UniProtKB-UniRule"/>
</dbReference>
<keyword evidence="9 17" id="KW-1133">Transmembrane helix</keyword>
<keyword evidence="11" id="KW-0406">Ion transport</keyword>
<feature type="transmembrane region" description="Helical" evidence="17">
    <location>
        <begin position="614"/>
        <end position="633"/>
    </location>
</feature>
<feature type="binding site" evidence="15">
    <location>
        <begin position="35"/>
        <end position="39"/>
    </location>
    <ligand>
        <name>GTP</name>
        <dbReference type="ChEBI" id="CHEBI:37565"/>
        <label>2</label>
    </ligand>
</feature>
<evidence type="ECO:0000256" key="12">
    <source>
        <dbReference type="ARBA" id="ARBA00023134"/>
    </source>
</evidence>
<evidence type="ECO:0000256" key="3">
    <source>
        <dbReference type="ARBA" id="ARBA00022448"/>
    </source>
</evidence>
<dbReference type="EMBL" id="WMQE01000039">
    <property type="protein sequence ID" value="MTK22456.1"/>
    <property type="molecule type" value="Genomic_DNA"/>
</dbReference>
<dbReference type="Gene3D" id="3.40.50.300">
    <property type="entry name" value="P-loop containing nucleotide triphosphate hydrolases"/>
    <property type="match status" value="1"/>
</dbReference>
<dbReference type="Pfam" id="PF07664">
    <property type="entry name" value="FeoB_C"/>
    <property type="match status" value="1"/>
</dbReference>
<comment type="function">
    <text evidence="1 17">Probable transporter of a GTP-driven Fe(2+) uptake system.</text>
</comment>
<feature type="transmembrane region" description="Helical" evidence="17">
    <location>
        <begin position="344"/>
        <end position="368"/>
    </location>
</feature>
<evidence type="ECO:0000313" key="18">
    <source>
        <dbReference type="EMBL" id="MTK22456.1"/>
    </source>
</evidence>
<dbReference type="GeneID" id="60057941"/>
<proteinExistence type="inferred from homology"/>
<keyword evidence="13 17" id="KW-0472">Membrane</keyword>
<dbReference type="InterPro" id="IPR030389">
    <property type="entry name" value="G_FEOB_dom"/>
</dbReference>
<dbReference type="InterPro" id="IPR011642">
    <property type="entry name" value="Gate_dom"/>
</dbReference>
<dbReference type="Gene3D" id="1.10.287.1770">
    <property type="match status" value="1"/>
</dbReference>
<evidence type="ECO:0000256" key="14">
    <source>
        <dbReference type="NCBIfam" id="TIGR00437"/>
    </source>
</evidence>
<feature type="transmembrane region" description="Helical" evidence="17">
    <location>
        <begin position="281"/>
        <end position="299"/>
    </location>
</feature>
<feature type="binding site" evidence="16">
    <location>
        <position position="22"/>
    </location>
    <ligand>
        <name>Mg(2+)</name>
        <dbReference type="ChEBI" id="CHEBI:18420"/>
        <label>1</label>
    </ligand>
</feature>
<evidence type="ECO:0000256" key="17">
    <source>
        <dbReference type="RuleBase" id="RU362098"/>
    </source>
</evidence>
<dbReference type="InterPro" id="IPR041069">
    <property type="entry name" value="FeoB_Cyto"/>
</dbReference>
<dbReference type="InterPro" id="IPR005225">
    <property type="entry name" value="Small_GTP-bd"/>
</dbReference>
<keyword evidence="10 17" id="KW-0408">Iron</keyword>
<organism evidence="18 19">
    <name type="scientific">Turicibacter sanguinis</name>
    <dbReference type="NCBI Taxonomy" id="154288"/>
    <lineage>
        <taxon>Bacteria</taxon>
        <taxon>Bacillati</taxon>
        <taxon>Bacillota</taxon>
        <taxon>Erysipelotrichia</taxon>
        <taxon>Erysipelotrichales</taxon>
        <taxon>Turicibacteraceae</taxon>
        <taxon>Turicibacter</taxon>
    </lineage>
</organism>
<protein>
    <recommendedName>
        <fullName evidence="14 17">Ferrous iron transport protein B</fullName>
    </recommendedName>
</protein>
<feature type="transmembrane region" description="Helical" evidence="17">
    <location>
        <begin position="512"/>
        <end position="530"/>
    </location>
</feature>
<dbReference type="GO" id="GO:0005525">
    <property type="term" value="F:GTP binding"/>
    <property type="evidence" value="ECO:0007669"/>
    <property type="project" value="UniProtKB-KW"/>
</dbReference>
<feature type="binding site" evidence="15">
    <location>
        <begin position="55"/>
        <end position="58"/>
    </location>
    <ligand>
        <name>GTP</name>
        <dbReference type="ChEBI" id="CHEBI:37565"/>
        <label>1</label>
    </ligand>
</feature>
<feature type="transmembrane region" description="Helical" evidence="17">
    <location>
        <begin position="645"/>
        <end position="664"/>
    </location>
</feature>
<evidence type="ECO:0000256" key="1">
    <source>
        <dbReference type="ARBA" id="ARBA00003926"/>
    </source>
</evidence>
<comment type="subcellular location">
    <subcellularLocation>
        <location evidence="2">Cell inner membrane</location>
        <topology evidence="2">Multi-pass membrane protein</topology>
    </subcellularLocation>
    <subcellularLocation>
        <location evidence="17">Cell membrane</location>
        <topology evidence="17">Multi-pass membrane protein</topology>
    </subcellularLocation>
</comment>
<feature type="binding site" evidence="15">
    <location>
        <begin position="10"/>
        <end position="17"/>
    </location>
    <ligand>
        <name>GTP</name>
        <dbReference type="ChEBI" id="CHEBI:37565"/>
        <label>1</label>
    </ligand>
</feature>
<keyword evidence="3 17" id="KW-0813">Transport</keyword>
<feature type="binding site" evidence="15">
    <location>
        <begin position="115"/>
        <end position="118"/>
    </location>
    <ligand>
        <name>GTP</name>
        <dbReference type="ChEBI" id="CHEBI:37565"/>
        <label>1</label>
    </ligand>
</feature>
<keyword evidence="8 15" id="KW-0547">Nucleotide-binding</keyword>
<feature type="binding site" evidence="16">
    <location>
        <position position="21"/>
    </location>
    <ligand>
        <name>Mg(2+)</name>
        <dbReference type="ChEBI" id="CHEBI:18420"/>
        <label>2</label>
    </ligand>
</feature>
<evidence type="ECO:0000256" key="8">
    <source>
        <dbReference type="ARBA" id="ARBA00022741"/>
    </source>
</evidence>
<evidence type="ECO:0000256" key="6">
    <source>
        <dbReference type="ARBA" id="ARBA00022519"/>
    </source>
</evidence>
<keyword evidence="4" id="KW-1003">Cell membrane</keyword>
<accession>A0A6A8SHK3</accession>
<sequence>MMSLTVALIGNPNCGKTTTFNALTGSNQYVGNWPGVTVEKKEGRLKGHKDVTIVDLPGIYSLSPYSPEEIITREFLIHEKPDVVLNIVDASNIERNLYLTTQLIECGIPVVIALNMMDIVEKNGTKINIKALSNHLNCPIIQMSALKNKGLKELVKAVIESKYSTVTLKPIFNHNVEAIIDNITNLIKAQVKPFQSRWYAIKLFERDQKVLNSLNLTQSITMEIESMLVSCEDLLDDDSESIITNGRYDFIGNIVSKCVKKNNHSTLTPSDKIDQILTNRWLALPIFALIMWGIYYIAITSVGSIATDWINDTFFGEIVQGNVATFLESINTADWLTGLIVDGIIGGVGAVLGFVPQIMILFFLIAILEDCGYMARVAFIMDRVFRKFGLSGKSFIPMLIGSGCSVPAVMASRTIENEKDRKMTIMLTPFIPCGAKLPVFALMAGAFFPTMSWVAPSMYFLGITMVIISGILLKRTRLFAGDAAPFIMELPAYHFPSIKGLFIHMWDRAKAFIYKAGTIIFVASGLVWFLQSFNWSLEMVDASESILASIGRIIAPIFTPLGFGNWQAAVATLTGFLAKENVVATFGVLFGLGEEMNEESVELLGTIHSLFTPLSAYAFMAFTLLAAPCFAAIGAIKREMASWKWTLIAIGYQTGLAYVVAFLIYQVGTIIINHNISPSTIIISLIVLLALGFAISKIRRDHKESSCGCGCSGCKSINKCSK</sequence>
<keyword evidence="16" id="KW-0460">Magnesium</keyword>
<keyword evidence="6" id="KW-0997">Cell inner membrane</keyword>
<dbReference type="Pfam" id="PF07670">
    <property type="entry name" value="Gate"/>
    <property type="match status" value="2"/>
</dbReference>
<evidence type="ECO:0000256" key="5">
    <source>
        <dbReference type="ARBA" id="ARBA00022496"/>
    </source>
</evidence>
<evidence type="ECO:0000256" key="9">
    <source>
        <dbReference type="ARBA" id="ARBA00022989"/>
    </source>
</evidence>
<dbReference type="Pfam" id="PF12669">
    <property type="entry name" value="FeoB_associated"/>
    <property type="match status" value="1"/>
</dbReference>
<dbReference type="Proteomes" id="UP000487649">
    <property type="component" value="Unassembled WGS sequence"/>
</dbReference>
<feature type="transmembrane region" description="Helical" evidence="17">
    <location>
        <begin position="453"/>
        <end position="473"/>
    </location>
</feature>
<dbReference type="SUPFAM" id="SSF52540">
    <property type="entry name" value="P-loop containing nucleoside triphosphate hydrolases"/>
    <property type="match status" value="1"/>
</dbReference>
<dbReference type="InterPro" id="IPR011640">
    <property type="entry name" value="Fe2_transport_prot_B_C"/>
</dbReference>
<dbReference type="RefSeq" id="WP_006785075.1">
    <property type="nucleotide sequence ID" value="NZ_CABJBH010000015.1"/>
</dbReference>
<dbReference type="PROSITE" id="PS51711">
    <property type="entry name" value="G_FEOB"/>
    <property type="match status" value="1"/>
</dbReference>
<evidence type="ECO:0000256" key="13">
    <source>
        <dbReference type="ARBA" id="ARBA00023136"/>
    </source>
</evidence>
<dbReference type="PRINTS" id="PR00326">
    <property type="entry name" value="GTP1OBG"/>
</dbReference>
<dbReference type="NCBIfam" id="TIGR00231">
    <property type="entry name" value="small_GTP"/>
    <property type="match status" value="1"/>
</dbReference>
<dbReference type="AlphaFoldDB" id="A0A6A8SHK3"/>
<dbReference type="InterPro" id="IPR006073">
    <property type="entry name" value="GTP-bd"/>
</dbReference>
<feature type="transmembrane region" description="Helical" evidence="17">
    <location>
        <begin position="676"/>
        <end position="695"/>
    </location>
</feature>
<dbReference type="NCBIfam" id="TIGR00437">
    <property type="entry name" value="feoB"/>
    <property type="match status" value="1"/>
</dbReference>
<dbReference type="InterPro" id="IPR003373">
    <property type="entry name" value="Fe2_transport_prot-B"/>
</dbReference>
<dbReference type="Pfam" id="PF17910">
    <property type="entry name" value="FeoB_Cyto"/>
    <property type="match status" value="1"/>
</dbReference>
<dbReference type="GO" id="GO:0005886">
    <property type="term" value="C:plasma membrane"/>
    <property type="evidence" value="ECO:0007669"/>
    <property type="project" value="UniProtKB-SubCell"/>
</dbReference>
<keyword evidence="5 17" id="KW-0410">Iron transport</keyword>
<reference evidence="18 19" key="1">
    <citation type="journal article" date="2019" name="Nat. Med.">
        <title>A library of human gut bacterial isolates paired with longitudinal multiomics data enables mechanistic microbiome research.</title>
        <authorList>
            <person name="Poyet M."/>
            <person name="Groussin M."/>
            <person name="Gibbons S.M."/>
            <person name="Avila-Pacheco J."/>
            <person name="Jiang X."/>
            <person name="Kearney S.M."/>
            <person name="Perrotta A.R."/>
            <person name="Berdy B."/>
            <person name="Zhao S."/>
            <person name="Lieberman T.D."/>
            <person name="Swanson P.K."/>
            <person name="Smith M."/>
            <person name="Roesemann S."/>
            <person name="Alexander J.E."/>
            <person name="Rich S.A."/>
            <person name="Livny J."/>
            <person name="Vlamakis H."/>
            <person name="Clish C."/>
            <person name="Bullock K."/>
            <person name="Deik A."/>
            <person name="Scott J."/>
            <person name="Pierce K.A."/>
            <person name="Xavier R.J."/>
            <person name="Alm E.J."/>
        </authorList>
    </citation>
    <scope>NUCLEOTIDE SEQUENCE [LARGE SCALE GENOMIC DNA]</scope>
    <source>
        <strain evidence="18 19">BIOML-A198</strain>
    </source>
</reference>
<gene>
    <name evidence="18" type="primary">feoB</name>
    <name evidence="18" type="ORF">GMA92_13645</name>
</gene>
<name>A0A6A8SHK3_9FIRM</name>
<dbReference type="PANTHER" id="PTHR43185">
    <property type="entry name" value="FERROUS IRON TRANSPORT PROTEIN B"/>
    <property type="match status" value="1"/>
</dbReference>
<feature type="transmembrane region" description="Helical" evidence="17">
    <location>
        <begin position="423"/>
        <end position="447"/>
    </location>
</feature>
<evidence type="ECO:0000256" key="2">
    <source>
        <dbReference type="ARBA" id="ARBA00004429"/>
    </source>
</evidence>
<evidence type="ECO:0000313" key="19">
    <source>
        <dbReference type="Proteomes" id="UP000487649"/>
    </source>
</evidence>
<evidence type="ECO:0000256" key="16">
    <source>
        <dbReference type="PIRSR" id="PIRSR603373-2"/>
    </source>
</evidence>
<keyword evidence="16" id="KW-0479">Metal-binding</keyword>
<keyword evidence="7 17" id="KW-0812">Transmembrane</keyword>
<evidence type="ECO:0000256" key="7">
    <source>
        <dbReference type="ARBA" id="ARBA00022692"/>
    </source>
</evidence>
<evidence type="ECO:0000256" key="11">
    <source>
        <dbReference type="ARBA" id="ARBA00023065"/>
    </source>
</evidence>
<keyword evidence="12 15" id="KW-0342">GTP-binding</keyword>
<dbReference type="GO" id="GO:0046872">
    <property type="term" value="F:metal ion binding"/>
    <property type="evidence" value="ECO:0007669"/>
    <property type="project" value="UniProtKB-KW"/>
</dbReference>
<dbReference type="PANTHER" id="PTHR43185:SF1">
    <property type="entry name" value="FE(2+) TRANSPORTER FEOB"/>
    <property type="match status" value="1"/>
</dbReference>
<dbReference type="CDD" id="cd01879">
    <property type="entry name" value="FeoB"/>
    <property type="match status" value="1"/>
</dbReference>
<dbReference type="InterPro" id="IPR050860">
    <property type="entry name" value="FeoB_GTPase"/>
</dbReference>